<comment type="similarity">
    <text evidence="2">Belongs to the ERCC1/RAD10/SWI10 family.</text>
</comment>
<dbReference type="PANTHER" id="PTHR12749:SF0">
    <property type="entry name" value="DNA EXCISION REPAIR PROTEIN ERCC-1"/>
    <property type="match status" value="1"/>
</dbReference>
<evidence type="ECO:0000256" key="6">
    <source>
        <dbReference type="ARBA" id="ARBA00023242"/>
    </source>
</evidence>
<dbReference type="GO" id="GO:0070914">
    <property type="term" value="P:UV-damage excision repair"/>
    <property type="evidence" value="ECO:0007669"/>
    <property type="project" value="TreeGrafter"/>
</dbReference>
<comment type="subcellular location">
    <subcellularLocation>
        <location evidence="1">Nucleus</location>
    </subcellularLocation>
</comment>
<dbReference type="Gene3D" id="1.10.150.20">
    <property type="entry name" value="5' to 3' exonuclease, C-terminal subdomain"/>
    <property type="match status" value="1"/>
</dbReference>
<dbReference type="SUPFAM" id="SSF47781">
    <property type="entry name" value="RuvA domain 2-like"/>
    <property type="match status" value="1"/>
</dbReference>
<dbReference type="FunFam" id="3.40.50.10130:FF:000001">
    <property type="entry name" value="DNA excision repair protein ERCC-1"/>
    <property type="match status" value="1"/>
</dbReference>
<keyword evidence="4" id="KW-0238">DNA-binding</keyword>
<evidence type="ECO:0000256" key="1">
    <source>
        <dbReference type="ARBA" id="ARBA00004123"/>
    </source>
</evidence>
<proteinExistence type="inferred from homology"/>
<dbReference type="Proteomes" id="UP001187192">
    <property type="component" value="Unassembled WGS sequence"/>
</dbReference>
<dbReference type="InterPro" id="IPR010994">
    <property type="entry name" value="RuvA_2-like"/>
</dbReference>
<dbReference type="GO" id="GO:0006302">
    <property type="term" value="P:double-strand break repair"/>
    <property type="evidence" value="ECO:0007669"/>
    <property type="project" value="UniProtKB-ARBA"/>
</dbReference>
<protein>
    <recommendedName>
        <fullName evidence="7">DNA excision repair protein ERCC-1</fullName>
    </recommendedName>
</protein>
<dbReference type="GO" id="GO:0000110">
    <property type="term" value="C:nucleotide-excision repair factor 1 complex"/>
    <property type="evidence" value="ECO:0007669"/>
    <property type="project" value="TreeGrafter"/>
</dbReference>
<evidence type="ECO:0000313" key="10">
    <source>
        <dbReference type="EMBL" id="GMN43791.1"/>
    </source>
</evidence>
<evidence type="ECO:0000256" key="2">
    <source>
        <dbReference type="ARBA" id="ARBA00008283"/>
    </source>
</evidence>
<feature type="region of interest" description="Disordered" evidence="8">
    <location>
        <begin position="60"/>
        <end position="120"/>
    </location>
</feature>
<evidence type="ECO:0000256" key="3">
    <source>
        <dbReference type="ARBA" id="ARBA00022763"/>
    </source>
</evidence>
<dbReference type="Gene3D" id="3.40.50.10130">
    <property type="match status" value="1"/>
</dbReference>
<dbReference type="NCBIfam" id="TIGR00597">
    <property type="entry name" value="rad10"/>
    <property type="match status" value="1"/>
</dbReference>
<dbReference type="GO" id="GO:0006289">
    <property type="term" value="P:nucleotide-excision repair"/>
    <property type="evidence" value="ECO:0007669"/>
    <property type="project" value="UniProtKB-ARBA"/>
</dbReference>
<dbReference type="GO" id="GO:0003684">
    <property type="term" value="F:damaged DNA binding"/>
    <property type="evidence" value="ECO:0007669"/>
    <property type="project" value="InterPro"/>
</dbReference>
<name>A0AA88AP59_FICCA</name>
<feature type="compositionally biased region" description="Low complexity" evidence="8">
    <location>
        <begin position="99"/>
        <end position="118"/>
    </location>
</feature>
<dbReference type="InterPro" id="IPR011335">
    <property type="entry name" value="Restrct_endonuc-II-like"/>
</dbReference>
<evidence type="ECO:0000256" key="5">
    <source>
        <dbReference type="ARBA" id="ARBA00023204"/>
    </source>
</evidence>
<keyword evidence="11" id="KW-1185">Reference proteome</keyword>
<dbReference type="PANTHER" id="PTHR12749">
    <property type="entry name" value="EXCISION REPAIR CROSS-COMPLEMENTING 1 ERCC1"/>
    <property type="match status" value="1"/>
</dbReference>
<comment type="caution">
    <text evidence="10">The sequence shown here is derived from an EMBL/GenBank/DDBJ whole genome shotgun (WGS) entry which is preliminary data.</text>
</comment>
<dbReference type="Pfam" id="PF14520">
    <property type="entry name" value="HHH_5"/>
    <property type="match status" value="1"/>
</dbReference>
<dbReference type="AlphaFoldDB" id="A0AA88AP59"/>
<dbReference type="Pfam" id="PF03834">
    <property type="entry name" value="Rad10"/>
    <property type="match status" value="1"/>
</dbReference>
<feature type="compositionally biased region" description="Basic and acidic residues" evidence="8">
    <location>
        <begin position="357"/>
        <end position="378"/>
    </location>
</feature>
<dbReference type="EMBL" id="BTGU01000017">
    <property type="protein sequence ID" value="GMN43791.1"/>
    <property type="molecule type" value="Genomic_DNA"/>
</dbReference>
<evidence type="ECO:0000256" key="8">
    <source>
        <dbReference type="SAM" id="MobiDB-lite"/>
    </source>
</evidence>
<evidence type="ECO:0000313" key="11">
    <source>
        <dbReference type="Proteomes" id="UP001187192"/>
    </source>
</evidence>
<organism evidence="10 11">
    <name type="scientific">Ficus carica</name>
    <name type="common">Common fig</name>
    <dbReference type="NCBI Taxonomy" id="3494"/>
    <lineage>
        <taxon>Eukaryota</taxon>
        <taxon>Viridiplantae</taxon>
        <taxon>Streptophyta</taxon>
        <taxon>Embryophyta</taxon>
        <taxon>Tracheophyta</taxon>
        <taxon>Spermatophyta</taxon>
        <taxon>Magnoliopsida</taxon>
        <taxon>eudicotyledons</taxon>
        <taxon>Gunneridae</taxon>
        <taxon>Pentapetalae</taxon>
        <taxon>rosids</taxon>
        <taxon>fabids</taxon>
        <taxon>Rosales</taxon>
        <taxon>Moraceae</taxon>
        <taxon>Ficeae</taxon>
        <taxon>Ficus</taxon>
    </lineage>
</organism>
<dbReference type="GO" id="GO:0003697">
    <property type="term" value="F:single-stranded DNA binding"/>
    <property type="evidence" value="ECO:0007669"/>
    <property type="project" value="TreeGrafter"/>
</dbReference>
<dbReference type="FunFam" id="1.10.150.20:FF:000017">
    <property type="entry name" value="DNA excision repair protein ERCC-1"/>
    <property type="match status" value="1"/>
</dbReference>
<feature type="region of interest" description="Disordered" evidence="8">
    <location>
        <begin position="339"/>
        <end position="423"/>
    </location>
</feature>
<sequence length="423" mass="47122">MEEDEERGRNQNNTNTNKVVIKIPSYQEVLETTQSKSTPPSLFAPSQTFSQAFSFLKSSEFYSPPPPASSSSAAPSQPHSQPSESTSSREIRQSNVQPSSSSASTSAIASSSSSSSSSTQNRNAILVSHRQVYSTCDPFLPALLPQKGNPLLKHIRNVRWAFADVVCDYLLGQGSCALYLSLRYHLLHPDYLYYRIRELQKNFKLRVVLCHVDVEDVVKPLLEVTKTALLHDCTLLCGWSLEECGRYLETIKVYENKPADIIQGQMDTDYLSRLTHALTTVRHVNKTDVVTLGTTFGSLSHIMDASMEDLARCPGIGERKVKRLYETFHEPFKRVVPNYPAVPETSTQNNAEVGSVTEDKEEKDTEKESKRRKEEPELTVKSALSAAFAKYTDKVGKKNNKSQGEGIGETSSAVEQEAEKEDL</sequence>
<dbReference type="GO" id="GO:0006312">
    <property type="term" value="P:mitotic recombination"/>
    <property type="evidence" value="ECO:0007669"/>
    <property type="project" value="TreeGrafter"/>
</dbReference>
<evidence type="ECO:0000259" key="9">
    <source>
        <dbReference type="Pfam" id="PF03834"/>
    </source>
</evidence>
<dbReference type="SUPFAM" id="SSF52980">
    <property type="entry name" value="Restriction endonuclease-like"/>
    <property type="match status" value="1"/>
</dbReference>
<keyword evidence="5" id="KW-0234">DNA repair</keyword>
<feature type="compositionally biased region" description="Low complexity" evidence="8">
    <location>
        <begin position="69"/>
        <end position="86"/>
    </location>
</feature>
<dbReference type="InterPro" id="IPR047260">
    <property type="entry name" value="ERCC1-like_central_dom"/>
</dbReference>
<reference evidence="10" key="1">
    <citation type="submission" date="2023-07" db="EMBL/GenBank/DDBJ databases">
        <title>draft genome sequence of fig (Ficus carica).</title>
        <authorList>
            <person name="Takahashi T."/>
            <person name="Nishimura K."/>
        </authorList>
    </citation>
    <scope>NUCLEOTIDE SEQUENCE</scope>
</reference>
<dbReference type="CDD" id="cd22325">
    <property type="entry name" value="ERCC1_C-like"/>
    <property type="match status" value="1"/>
</dbReference>
<evidence type="ECO:0000256" key="7">
    <source>
        <dbReference type="ARBA" id="ARBA00071993"/>
    </source>
</evidence>
<feature type="domain" description="ERCC1-like central" evidence="9">
    <location>
        <begin position="146"/>
        <end position="252"/>
    </location>
</feature>
<dbReference type="InterPro" id="IPR004579">
    <property type="entry name" value="ERCC1/RAD10/SWI10"/>
</dbReference>
<evidence type="ECO:0000256" key="4">
    <source>
        <dbReference type="ARBA" id="ARBA00023125"/>
    </source>
</evidence>
<gene>
    <name evidence="10" type="ORF">TIFTF001_012990</name>
</gene>
<dbReference type="GO" id="GO:0070522">
    <property type="term" value="C:ERCC4-ERCC1 complex"/>
    <property type="evidence" value="ECO:0007669"/>
    <property type="project" value="TreeGrafter"/>
</dbReference>
<keyword evidence="3" id="KW-0227">DNA damage</keyword>
<keyword evidence="6" id="KW-0539">Nucleus</keyword>
<accession>A0AA88AP59</accession>